<dbReference type="Proteomes" id="UP001230908">
    <property type="component" value="Unassembled WGS sequence"/>
</dbReference>
<name>A0ABU0Z9R1_9ACTN</name>
<reference evidence="1 2" key="1">
    <citation type="submission" date="2023-08" db="EMBL/GenBank/DDBJ databases">
        <title>Phytohabitans sansha sp. nov., isolated from marine sediment.</title>
        <authorList>
            <person name="Zhao Y."/>
            <person name="Yi K."/>
        </authorList>
    </citation>
    <scope>NUCLEOTIDE SEQUENCE [LARGE SCALE GENOMIC DNA]</scope>
    <source>
        <strain evidence="1 2">ZYX-F-186</strain>
    </source>
</reference>
<proteinExistence type="predicted"/>
<keyword evidence="2" id="KW-1185">Reference proteome</keyword>
<sequence>MEKEFEDLLRAKLSPEAVTLTLTRAGCFLSAYELIKSEVVEKVHQFFWRGFQDGQHVYDEERYRQTVLFRSPKSKYRASCAWLVEMGALTAEQVATLEQIQEHRQEIAHELPKLLIDPTFDVRADLLVAAVEIVRKLGVFWGSIEVDTSAEWDGKEVDYEGIKSGSYLLMDYLLVIAELSPDADKQAEPVP</sequence>
<comment type="caution">
    <text evidence="1">The sequence shown here is derived from an EMBL/GenBank/DDBJ whole genome shotgun (WGS) entry which is preliminary data.</text>
</comment>
<evidence type="ECO:0000313" key="1">
    <source>
        <dbReference type="EMBL" id="MDQ7903062.1"/>
    </source>
</evidence>
<accession>A0ABU0Z9R1</accession>
<protein>
    <recommendedName>
        <fullName evidence="3">HEPN AbiU2-like domain-containing protein</fullName>
    </recommendedName>
</protein>
<dbReference type="RefSeq" id="WP_308710333.1">
    <property type="nucleotide sequence ID" value="NZ_JAVHUY010000001.1"/>
</dbReference>
<gene>
    <name evidence="1" type="ORF">RB614_00820</name>
</gene>
<organism evidence="1 2">
    <name type="scientific">Phytohabitans maris</name>
    <dbReference type="NCBI Taxonomy" id="3071409"/>
    <lineage>
        <taxon>Bacteria</taxon>
        <taxon>Bacillati</taxon>
        <taxon>Actinomycetota</taxon>
        <taxon>Actinomycetes</taxon>
        <taxon>Micromonosporales</taxon>
        <taxon>Micromonosporaceae</taxon>
    </lineage>
</organism>
<evidence type="ECO:0000313" key="2">
    <source>
        <dbReference type="Proteomes" id="UP001230908"/>
    </source>
</evidence>
<evidence type="ECO:0008006" key="3">
    <source>
        <dbReference type="Google" id="ProtNLM"/>
    </source>
</evidence>
<dbReference type="EMBL" id="JAVHUY010000001">
    <property type="protein sequence ID" value="MDQ7903062.1"/>
    <property type="molecule type" value="Genomic_DNA"/>
</dbReference>